<evidence type="ECO:0000256" key="1">
    <source>
        <dbReference type="SAM" id="MobiDB-lite"/>
    </source>
</evidence>
<dbReference type="EMBL" id="CALLCH030000019">
    <property type="protein sequence ID" value="CAI4219398.1"/>
    <property type="molecule type" value="Genomic_DNA"/>
</dbReference>
<evidence type="ECO:0000313" key="2">
    <source>
        <dbReference type="EMBL" id="CAI4219398.1"/>
    </source>
</evidence>
<accession>A0A9P1HC91</accession>
<gene>
    <name evidence="2" type="ORF">PPNO1_LOCUS8963</name>
</gene>
<evidence type="ECO:0000313" key="3">
    <source>
        <dbReference type="Proteomes" id="UP000838763"/>
    </source>
</evidence>
<feature type="region of interest" description="Disordered" evidence="1">
    <location>
        <begin position="1"/>
        <end position="63"/>
    </location>
</feature>
<reference evidence="2" key="1">
    <citation type="submission" date="2022-11" db="EMBL/GenBank/DDBJ databases">
        <authorList>
            <person name="Scott C."/>
            <person name="Bruce N."/>
        </authorList>
    </citation>
    <scope>NUCLEOTIDE SEQUENCE</scope>
</reference>
<dbReference type="Proteomes" id="UP000838763">
    <property type="component" value="Unassembled WGS sequence"/>
</dbReference>
<keyword evidence="3" id="KW-1185">Reference proteome</keyword>
<name>A0A9P1HC91_9PEZI</name>
<dbReference type="AlphaFoldDB" id="A0A9P1HC91"/>
<sequence>MTADLAGQVGGLETRFQSVTLEKPGIKESNDQDSPVVDDVPPKVTPAVDSLAEKTSTGTDESGPIRYRIEYVGKDSGTFSIQGRTATLDALEEPPVFEYVEVRLSSQKELTSATKAEDIKKTDKGKGRAYINIFSPAVAEALRCVVDYFPKLDLSGNVIKILEPYSVFVFYEKEFTAYRERAAKLAATGTRRARTDGPQGT</sequence>
<protein>
    <submittedName>
        <fullName evidence="2">Uncharacterized protein</fullName>
    </submittedName>
</protein>
<organism evidence="2 3">
    <name type="scientific">Parascedosporium putredinis</name>
    <dbReference type="NCBI Taxonomy" id="1442378"/>
    <lineage>
        <taxon>Eukaryota</taxon>
        <taxon>Fungi</taxon>
        <taxon>Dikarya</taxon>
        <taxon>Ascomycota</taxon>
        <taxon>Pezizomycotina</taxon>
        <taxon>Sordariomycetes</taxon>
        <taxon>Hypocreomycetidae</taxon>
        <taxon>Microascales</taxon>
        <taxon>Microascaceae</taxon>
        <taxon>Parascedosporium</taxon>
    </lineage>
</organism>
<proteinExistence type="predicted"/>
<comment type="caution">
    <text evidence="2">The sequence shown here is derived from an EMBL/GenBank/DDBJ whole genome shotgun (WGS) entry which is preliminary data.</text>
</comment>
<dbReference type="OrthoDB" id="4590793at2759"/>